<dbReference type="PROSITE" id="PS50902">
    <property type="entry name" value="FLAVODOXIN_LIKE"/>
    <property type="match status" value="1"/>
</dbReference>
<reference evidence="4" key="1">
    <citation type="submission" date="2023-06" db="EMBL/GenBank/DDBJ databases">
        <title>Genome sequence of Methancorpusculaceae sp. Ag1.</title>
        <authorList>
            <person name="Protasov E."/>
            <person name="Platt K."/>
            <person name="Poehlein A."/>
            <person name="Daniel R."/>
            <person name="Brune A."/>
        </authorList>
    </citation>
    <scope>NUCLEOTIDE SEQUENCE</scope>
    <source>
        <strain evidence="4">Ag1</strain>
    </source>
</reference>
<evidence type="ECO:0000313" key="4">
    <source>
        <dbReference type="EMBL" id="MDV0442258.1"/>
    </source>
</evidence>
<dbReference type="InterPro" id="IPR005025">
    <property type="entry name" value="FMN_Rdtase-like_dom"/>
</dbReference>
<evidence type="ECO:0000256" key="2">
    <source>
        <dbReference type="ARBA" id="ARBA00038292"/>
    </source>
</evidence>
<keyword evidence="4" id="KW-0560">Oxidoreductase</keyword>
<dbReference type="RefSeq" id="WP_338094671.1">
    <property type="nucleotide sequence ID" value="NZ_JAWDKA010000008.1"/>
</dbReference>
<sequence>MASILVTCYSRTGKTKLLAEAIGRGAAEVPGITVDVLAFNRVSASDFVRYDGIILGSPVYFGGVASEFKELIDDTTFVRGKLCGKVGAAFTTAGDRTGGKETAILSIVQAMLIHGMIVVGDPIANSEGNEEHSGGHYGLAADGQLNETDIEHGVTFGRYVAKIVARMAEEKSV</sequence>
<dbReference type="EMBL" id="JAWDKA010000008">
    <property type="protein sequence ID" value="MDV0442258.1"/>
    <property type="molecule type" value="Genomic_DNA"/>
</dbReference>
<dbReference type="GO" id="GO:0010181">
    <property type="term" value="F:FMN binding"/>
    <property type="evidence" value="ECO:0007669"/>
    <property type="project" value="InterPro"/>
</dbReference>
<evidence type="ECO:0000256" key="1">
    <source>
        <dbReference type="ARBA" id="ARBA00001966"/>
    </source>
</evidence>
<proteinExistence type="inferred from homology"/>
<dbReference type="AlphaFoldDB" id="A0AAE4MEX4"/>
<evidence type="ECO:0000313" key="5">
    <source>
        <dbReference type="Proteomes" id="UP001273136"/>
    </source>
</evidence>
<evidence type="ECO:0000259" key="3">
    <source>
        <dbReference type="PROSITE" id="PS50902"/>
    </source>
</evidence>
<accession>A0AAE4MEX4</accession>
<comment type="similarity">
    <text evidence="2">Belongs to the SsuE family. Isf subfamily.</text>
</comment>
<dbReference type="EC" id="1.6.5.6" evidence="4"/>
<keyword evidence="5" id="KW-1185">Reference proteome</keyword>
<protein>
    <submittedName>
        <fullName evidence="4">p-benzoquinone reductase</fullName>
        <ecNumber evidence="4">1.6.5.6</ecNumber>
    </submittedName>
</protein>
<dbReference type="PANTHER" id="PTHR30546:SF23">
    <property type="entry name" value="FLAVOPROTEIN-LIKE PROTEIN YCP4-RELATED"/>
    <property type="match status" value="1"/>
</dbReference>
<feature type="domain" description="Flavodoxin-like" evidence="3">
    <location>
        <begin position="4"/>
        <end position="161"/>
    </location>
</feature>
<organism evidence="4 5">
    <name type="scientific">Methanorbis furvi</name>
    <dbReference type="NCBI Taxonomy" id="3028299"/>
    <lineage>
        <taxon>Archaea</taxon>
        <taxon>Methanobacteriati</taxon>
        <taxon>Methanobacteriota</taxon>
        <taxon>Stenosarchaea group</taxon>
        <taxon>Methanomicrobia</taxon>
        <taxon>Methanomicrobiales</taxon>
        <taxon>Methanocorpusculaceae</taxon>
        <taxon>Methanorbis</taxon>
    </lineage>
</organism>
<dbReference type="InterPro" id="IPR029039">
    <property type="entry name" value="Flavoprotein-like_sf"/>
</dbReference>
<dbReference type="InterPro" id="IPR008254">
    <property type="entry name" value="Flavodoxin/NO_synth"/>
</dbReference>
<dbReference type="GO" id="GO:0016020">
    <property type="term" value="C:membrane"/>
    <property type="evidence" value="ECO:0007669"/>
    <property type="project" value="TreeGrafter"/>
</dbReference>
<gene>
    <name evidence="4" type="primary">pnpB</name>
    <name evidence="4" type="ORF">McpAg1_14910</name>
</gene>
<comment type="caution">
    <text evidence="4">The sequence shown here is derived from an EMBL/GenBank/DDBJ whole genome shotgun (WGS) entry which is preliminary data.</text>
</comment>
<comment type="cofactor">
    <cofactor evidence="1">
        <name>[4Fe-4S] cluster</name>
        <dbReference type="ChEBI" id="CHEBI:49883"/>
    </cofactor>
</comment>
<dbReference type="Gene3D" id="3.40.50.360">
    <property type="match status" value="1"/>
</dbReference>
<dbReference type="PANTHER" id="PTHR30546">
    <property type="entry name" value="FLAVODOXIN-RELATED PROTEIN WRBA-RELATED"/>
    <property type="match status" value="1"/>
</dbReference>
<name>A0AAE4MEX4_9EURY</name>
<dbReference type="GO" id="GO:0003955">
    <property type="term" value="F:NAD(P)H dehydrogenase (quinone) activity"/>
    <property type="evidence" value="ECO:0007669"/>
    <property type="project" value="TreeGrafter"/>
</dbReference>
<dbReference type="SUPFAM" id="SSF52218">
    <property type="entry name" value="Flavoproteins"/>
    <property type="match status" value="1"/>
</dbReference>
<dbReference type="Pfam" id="PF03358">
    <property type="entry name" value="FMN_red"/>
    <property type="match status" value="1"/>
</dbReference>
<dbReference type="Proteomes" id="UP001273136">
    <property type="component" value="Unassembled WGS sequence"/>
</dbReference>
<dbReference type="GO" id="GO:0018541">
    <property type="term" value="F:p-benzoquinone reductase (NADPH) activity"/>
    <property type="evidence" value="ECO:0007669"/>
    <property type="project" value="UniProtKB-EC"/>
</dbReference>